<dbReference type="PROSITE" id="PS50111">
    <property type="entry name" value="CHEMOTAXIS_TRANSDUC_2"/>
    <property type="match status" value="1"/>
</dbReference>
<evidence type="ECO:0000259" key="9">
    <source>
        <dbReference type="PROSITE" id="PS50885"/>
    </source>
</evidence>
<accession>A0A2L2LF29</accession>
<feature type="domain" description="Methyl-accepting transducer" evidence="6">
    <location>
        <begin position="339"/>
        <end position="568"/>
    </location>
</feature>
<dbReference type="SMART" id="SM00283">
    <property type="entry name" value="MA"/>
    <property type="match status" value="1"/>
</dbReference>
<comment type="similarity">
    <text evidence="3">Belongs to the methyl-accepting chemotaxis (MCP) protein family.</text>
</comment>
<dbReference type="InterPro" id="IPR004089">
    <property type="entry name" value="MCPsignal_dom"/>
</dbReference>
<dbReference type="NCBIfam" id="TIGR00229">
    <property type="entry name" value="sensory_box"/>
    <property type="match status" value="2"/>
</dbReference>
<evidence type="ECO:0000259" key="8">
    <source>
        <dbReference type="PROSITE" id="PS50113"/>
    </source>
</evidence>
<dbReference type="InterPro" id="IPR051310">
    <property type="entry name" value="MCP_chemotaxis"/>
</dbReference>
<organism evidence="10 11">
    <name type="scientific">Agrobacterium tumefaciens</name>
    <dbReference type="NCBI Taxonomy" id="358"/>
    <lineage>
        <taxon>Bacteria</taxon>
        <taxon>Pseudomonadati</taxon>
        <taxon>Pseudomonadota</taxon>
        <taxon>Alphaproteobacteria</taxon>
        <taxon>Hyphomicrobiales</taxon>
        <taxon>Rhizobiaceae</taxon>
        <taxon>Rhizobium/Agrobacterium group</taxon>
        <taxon>Agrobacterium</taxon>
        <taxon>Agrobacterium tumefaciens complex</taxon>
    </lineage>
</organism>
<dbReference type="GO" id="GO:0016020">
    <property type="term" value="C:membrane"/>
    <property type="evidence" value="ECO:0007669"/>
    <property type="project" value="UniProtKB-SubCell"/>
</dbReference>
<evidence type="ECO:0000313" key="11">
    <source>
        <dbReference type="Proteomes" id="UP000237717"/>
    </source>
</evidence>
<feature type="domain" description="PAS" evidence="7">
    <location>
        <begin position="44"/>
        <end position="91"/>
    </location>
</feature>
<dbReference type="Gene3D" id="3.30.450.20">
    <property type="entry name" value="PAS domain"/>
    <property type="match status" value="2"/>
</dbReference>
<dbReference type="EMBL" id="CP026924">
    <property type="protein sequence ID" value="AVH42838.1"/>
    <property type="molecule type" value="Genomic_DNA"/>
</dbReference>
<dbReference type="GO" id="GO:0004888">
    <property type="term" value="F:transmembrane signaling receptor activity"/>
    <property type="evidence" value="ECO:0007669"/>
    <property type="project" value="InterPro"/>
</dbReference>
<evidence type="ECO:0000256" key="2">
    <source>
        <dbReference type="ARBA" id="ARBA00022500"/>
    </source>
</evidence>
<dbReference type="PROSITE" id="PS50885">
    <property type="entry name" value="HAMP"/>
    <property type="match status" value="1"/>
</dbReference>
<feature type="domain" description="HAMP" evidence="9">
    <location>
        <begin position="282"/>
        <end position="334"/>
    </location>
</feature>
<evidence type="ECO:0000256" key="1">
    <source>
        <dbReference type="ARBA" id="ARBA00004370"/>
    </source>
</evidence>
<dbReference type="PANTHER" id="PTHR43531:SF11">
    <property type="entry name" value="METHYL-ACCEPTING CHEMOTAXIS PROTEIN 3"/>
    <property type="match status" value="1"/>
</dbReference>
<dbReference type="PROSITE" id="PS50112">
    <property type="entry name" value="PAS"/>
    <property type="match status" value="1"/>
</dbReference>
<dbReference type="PROSITE" id="PS50113">
    <property type="entry name" value="PAC"/>
    <property type="match status" value="1"/>
</dbReference>
<dbReference type="SMART" id="SM00304">
    <property type="entry name" value="HAMP"/>
    <property type="match status" value="2"/>
</dbReference>
<dbReference type="InterPro" id="IPR004090">
    <property type="entry name" value="Chemotax_Me-accpt_rcpt"/>
</dbReference>
<dbReference type="InterPro" id="IPR001610">
    <property type="entry name" value="PAC"/>
</dbReference>
<dbReference type="AlphaFoldDB" id="A0A2L2LF29"/>
<evidence type="ECO:0000259" key="7">
    <source>
        <dbReference type="PROSITE" id="PS50112"/>
    </source>
</evidence>
<keyword evidence="2" id="KW-0145">Chemotaxis</keyword>
<dbReference type="InterPro" id="IPR000014">
    <property type="entry name" value="PAS"/>
</dbReference>
<feature type="domain" description="PAC" evidence="8">
    <location>
        <begin position="239"/>
        <end position="293"/>
    </location>
</feature>
<dbReference type="Proteomes" id="UP000237717">
    <property type="component" value="Chromosome I"/>
</dbReference>
<dbReference type="Gene3D" id="1.10.287.950">
    <property type="entry name" value="Methyl-accepting chemotaxis protein"/>
    <property type="match status" value="1"/>
</dbReference>
<feature type="region of interest" description="Disordered" evidence="5">
    <location>
        <begin position="608"/>
        <end position="627"/>
    </location>
</feature>
<dbReference type="InterPro" id="IPR013655">
    <property type="entry name" value="PAS_fold_3"/>
</dbReference>
<dbReference type="SUPFAM" id="SSF55785">
    <property type="entry name" value="PYP-like sensor domain (PAS domain)"/>
    <property type="match status" value="2"/>
</dbReference>
<protein>
    <submittedName>
        <fullName evidence="10">Methyl-accepting chemotaxis protein</fullName>
    </submittedName>
</protein>
<evidence type="ECO:0000256" key="4">
    <source>
        <dbReference type="PROSITE-ProRule" id="PRU00284"/>
    </source>
</evidence>
<dbReference type="PRINTS" id="PR00260">
    <property type="entry name" value="CHEMTRNSDUCR"/>
</dbReference>
<dbReference type="CDD" id="cd11386">
    <property type="entry name" value="MCP_signal"/>
    <property type="match status" value="1"/>
</dbReference>
<dbReference type="InterPro" id="IPR003660">
    <property type="entry name" value="HAMP_dom"/>
</dbReference>
<dbReference type="FunFam" id="1.10.287.950:FF:000001">
    <property type="entry name" value="Methyl-accepting chemotaxis sensory transducer"/>
    <property type="match status" value="1"/>
</dbReference>
<gene>
    <name evidence="10" type="primary">mcp</name>
    <name evidence="10" type="ORF">At1D1609_27830</name>
</gene>
<dbReference type="InterPro" id="IPR000700">
    <property type="entry name" value="PAS-assoc_C"/>
</dbReference>
<dbReference type="InterPro" id="IPR035965">
    <property type="entry name" value="PAS-like_dom_sf"/>
</dbReference>
<sequence>MPALLPSAANLFVVQHDTTWTAYLVRLTAPWAVFGGRIMLGLGKSADNRNILDAISRSQAVIEFDLKGNILTANKNFCTALGYDLTEIVGKHHRIFCDSELAASRAYQEFWESLARGEFQAREYRRIRKDGSVIWIEASYNPVFRSGKPYKVVKIATDITAKKIRAVDDAGKLEALSRSQATIEFFPDGTIITANPNFCATVNYDLKEIEGRHHRIFCDPAYAASPAYGNFWPRLAAGEFISDEFVRYGKNGKEIWIQAAYNPVLDEAGKVVKVVKFATDVTPRMSAISVLADALRALAEGDLVQRLDNSFVPSMEKLRADFNEVVAKLQATMQTIAHNASTIASGSGEIRIAADQLSQRTEQQAASLEETAAALEEITTTVTDASRRAGEAGKLVLRTREHAEHSGDIVQQAISAMDAISRSSGEITNIIGVIDDIAFQTNLLALNAGVEAARAGEAGKGFAVVAQEVRELAQRSAVAAKEIKSLINTSREQVANGVDLVGRTGGALRDIQSQMSEIDTNVSAIVEASREQANGLSEINQAVNVMDQATQKNAAMVEETTAASHGLATEAENLHELLRQFRISHEASPARPADKKPTVVTRLPTPQPRYAAAPRSHGNAAAEWAEF</sequence>
<dbReference type="GO" id="GO:0006935">
    <property type="term" value="P:chemotaxis"/>
    <property type="evidence" value="ECO:0007669"/>
    <property type="project" value="UniProtKB-KW"/>
</dbReference>
<keyword evidence="4" id="KW-0807">Transducer</keyword>
<name>A0A2L2LF29_AGRTU</name>
<dbReference type="GO" id="GO:0007165">
    <property type="term" value="P:signal transduction"/>
    <property type="evidence" value="ECO:0007669"/>
    <property type="project" value="UniProtKB-KW"/>
</dbReference>
<dbReference type="CDD" id="cd00130">
    <property type="entry name" value="PAS"/>
    <property type="match status" value="2"/>
</dbReference>
<reference evidence="10 11" key="1">
    <citation type="submission" date="2018-02" db="EMBL/GenBank/DDBJ databases">
        <title>Complete genome sequence of Agrobacterium tumefaciens 1D1609.</title>
        <authorList>
            <person name="Cho S.-T."/>
            <person name="Haryono M."/>
            <person name="Chang H.-H."/>
            <person name="Santos M.N."/>
            <person name="Lai E.-M."/>
            <person name="Kuo C.-H."/>
        </authorList>
    </citation>
    <scope>NUCLEOTIDE SEQUENCE [LARGE SCALE GENOMIC DNA]</scope>
    <source>
        <strain evidence="10 11">1D1609</strain>
    </source>
</reference>
<comment type="subcellular location">
    <subcellularLocation>
        <location evidence="1">Membrane</location>
    </subcellularLocation>
</comment>
<evidence type="ECO:0000259" key="6">
    <source>
        <dbReference type="PROSITE" id="PS50111"/>
    </source>
</evidence>
<evidence type="ECO:0000256" key="3">
    <source>
        <dbReference type="ARBA" id="ARBA00029447"/>
    </source>
</evidence>
<dbReference type="SUPFAM" id="SSF58104">
    <property type="entry name" value="Methyl-accepting chemotaxis protein (MCP) signaling domain"/>
    <property type="match status" value="1"/>
</dbReference>
<dbReference type="SMART" id="SM00086">
    <property type="entry name" value="PAC"/>
    <property type="match status" value="2"/>
</dbReference>
<evidence type="ECO:0000256" key="5">
    <source>
        <dbReference type="SAM" id="MobiDB-lite"/>
    </source>
</evidence>
<dbReference type="PANTHER" id="PTHR43531">
    <property type="entry name" value="PROTEIN ICFG"/>
    <property type="match status" value="1"/>
</dbReference>
<dbReference type="Pfam" id="PF08447">
    <property type="entry name" value="PAS_3"/>
    <property type="match status" value="2"/>
</dbReference>
<evidence type="ECO:0000313" key="10">
    <source>
        <dbReference type="EMBL" id="AVH42838.1"/>
    </source>
</evidence>
<proteinExistence type="inferred from homology"/>
<dbReference type="Pfam" id="PF00015">
    <property type="entry name" value="MCPsignal"/>
    <property type="match status" value="1"/>
</dbReference>